<proteinExistence type="predicted"/>
<reference evidence="1 2" key="1">
    <citation type="submission" date="2016-04" db="EMBL/GenBank/DDBJ databases">
        <authorList>
            <person name="Evans L.H."/>
            <person name="Alamgir A."/>
            <person name="Owens N."/>
            <person name="Weber N.D."/>
            <person name="Virtaneva K."/>
            <person name="Barbian K."/>
            <person name="Babar A."/>
            <person name="Rosenke K."/>
        </authorList>
    </citation>
    <scope>NUCLEOTIDE SEQUENCE [LARGE SCALE GENOMIC DNA]</scope>
    <source>
        <strain evidence="1 2">IFM 0406</strain>
    </source>
</reference>
<gene>
    <name evidence="1" type="ORF">AWN90_04220</name>
</gene>
<dbReference type="EMBL" id="LWGR01000016">
    <property type="protein sequence ID" value="KZM69826.1"/>
    <property type="molecule type" value="Genomic_DNA"/>
</dbReference>
<dbReference type="Proteomes" id="UP000076512">
    <property type="component" value="Unassembled WGS sequence"/>
</dbReference>
<sequence length="66" mass="7186">MERNFGVSIAKAYAGHAENNHHGAITIYTVADIVADIDEVDEALSWLTREQHPRTTGDYSAGLKTG</sequence>
<evidence type="ECO:0000313" key="2">
    <source>
        <dbReference type="Proteomes" id="UP000076512"/>
    </source>
</evidence>
<accession>A0A164IX70</accession>
<organism evidence="1 2">
    <name type="scientific">Nocardia terpenica</name>
    <dbReference type="NCBI Taxonomy" id="455432"/>
    <lineage>
        <taxon>Bacteria</taxon>
        <taxon>Bacillati</taxon>
        <taxon>Actinomycetota</taxon>
        <taxon>Actinomycetes</taxon>
        <taxon>Mycobacteriales</taxon>
        <taxon>Nocardiaceae</taxon>
        <taxon>Nocardia</taxon>
    </lineage>
</organism>
<evidence type="ECO:0000313" key="1">
    <source>
        <dbReference type="EMBL" id="KZM69826.1"/>
    </source>
</evidence>
<dbReference type="AlphaFoldDB" id="A0A164IX70"/>
<keyword evidence="2" id="KW-1185">Reference proteome</keyword>
<protein>
    <submittedName>
        <fullName evidence="1">Uncharacterized protein</fullName>
    </submittedName>
</protein>
<comment type="caution">
    <text evidence="1">The sequence shown here is derived from an EMBL/GenBank/DDBJ whole genome shotgun (WGS) entry which is preliminary data.</text>
</comment>
<name>A0A164IX70_9NOCA</name>